<evidence type="ECO:0000313" key="5">
    <source>
        <dbReference type="Proteomes" id="UP000184050"/>
    </source>
</evidence>
<dbReference type="PANTHER" id="PTHR12558:SF13">
    <property type="entry name" value="CELL DIVISION CYCLE PROTEIN 27 HOMOLOG"/>
    <property type="match status" value="1"/>
</dbReference>
<keyword evidence="2 3" id="KW-0802">TPR repeat</keyword>
<feature type="repeat" description="TPR" evidence="3">
    <location>
        <begin position="240"/>
        <end position="273"/>
    </location>
</feature>
<protein>
    <submittedName>
        <fullName evidence="4">Tetratricopeptide repeat-containing protein</fullName>
    </submittedName>
</protein>
<dbReference type="SMART" id="SM00028">
    <property type="entry name" value="TPR"/>
    <property type="match status" value="10"/>
</dbReference>
<proteinExistence type="predicted"/>
<reference evidence="4 5" key="1">
    <citation type="submission" date="2016-11" db="EMBL/GenBank/DDBJ databases">
        <authorList>
            <person name="Jaros S."/>
            <person name="Januszkiewicz K."/>
            <person name="Wedrychowicz H."/>
        </authorList>
    </citation>
    <scope>NUCLEOTIDE SEQUENCE [LARGE SCALE GENOMIC DNA]</scope>
    <source>
        <strain evidence="4 5">DSM 27063</strain>
    </source>
</reference>
<name>A0A1M6G8J3_9BACT</name>
<feature type="repeat" description="TPR" evidence="3">
    <location>
        <begin position="172"/>
        <end position="205"/>
    </location>
</feature>
<dbReference type="SUPFAM" id="SSF48439">
    <property type="entry name" value="Protein prenylyltransferase"/>
    <property type="match status" value="1"/>
</dbReference>
<evidence type="ECO:0000256" key="2">
    <source>
        <dbReference type="ARBA" id="ARBA00022803"/>
    </source>
</evidence>
<accession>A0A1M6G8J3</accession>
<dbReference type="Proteomes" id="UP000184050">
    <property type="component" value="Unassembled WGS sequence"/>
</dbReference>
<dbReference type="Pfam" id="PF07719">
    <property type="entry name" value="TPR_2"/>
    <property type="match status" value="2"/>
</dbReference>
<dbReference type="EMBL" id="FQZE01000010">
    <property type="protein sequence ID" value="SHJ06290.1"/>
    <property type="molecule type" value="Genomic_DNA"/>
</dbReference>
<evidence type="ECO:0000256" key="3">
    <source>
        <dbReference type="PROSITE-ProRule" id="PRU00339"/>
    </source>
</evidence>
<evidence type="ECO:0000313" key="4">
    <source>
        <dbReference type="EMBL" id="SHJ06290.1"/>
    </source>
</evidence>
<gene>
    <name evidence="4" type="ORF">SAMN05444280_11073</name>
</gene>
<dbReference type="Gene3D" id="1.25.40.10">
    <property type="entry name" value="Tetratricopeptide repeat domain"/>
    <property type="match status" value="4"/>
</dbReference>
<dbReference type="InterPro" id="IPR019734">
    <property type="entry name" value="TPR_rpt"/>
</dbReference>
<feature type="repeat" description="TPR" evidence="3">
    <location>
        <begin position="206"/>
        <end position="239"/>
    </location>
</feature>
<dbReference type="InterPro" id="IPR011990">
    <property type="entry name" value="TPR-like_helical_dom_sf"/>
</dbReference>
<dbReference type="PANTHER" id="PTHR12558">
    <property type="entry name" value="CELL DIVISION CYCLE 16,23,27"/>
    <property type="match status" value="1"/>
</dbReference>
<dbReference type="SUPFAM" id="SSF48452">
    <property type="entry name" value="TPR-like"/>
    <property type="match status" value="2"/>
</dbReference>
<dbReference type="AlphaFoldDB" id="A0A1M6G8J3"/>
<keyword evidence="5" id="KW-1185">Reference proteome</keyword>
<dbReference type="Pfam" id="PF13432">
    <property type="entry name" value="TPR_16"/>
    <property type="match status" value="2"/>
</dbReference>
<evidence type="ECO:0000256" key="1">
    <source>
        <dbReference type="ARBA" id="ARBA00022737"/>
    </source>
</evidence>
<organism evidence="4 5">
    <name type="scientific">Tangfeifania diversioriginum</name>
    <dbReference type="NCBI Taxonomy" id="1168035"/>
    <lineage>
        <taxon>Bacteria</taxon>
        <taxon>Pseudomonadati</taxon>
        <taxon>Bacteroidota</taxon>
        <taxon>Bacteroidia</taxon>
        <taxon>Marinilabiliales</taxon>
        <taxon>Prolixibacteraceae</taxon>
        <taxon>Tangfeifania</taxon>
    </lineage>
</organism>
<dbReference type="PROSITE" id="PS50293">
    <property type="entry name" value="TPR_REGION"/>
    <property type="match status" value="3"/>
</dbReference>
<feature type="repeat" description="TPR" evidence="3">
    <location>
        <begin position="138"/>
        <end position="171"/>
    </location>
</feature>
<dbReference type="Pfam" id="PF00515">
    <property type="entry name" value="TPR_1"/>
    <property type="match status" value="1"/>
</dbReference>
<dbReference type="STRING" id="1168035.SAMN05444280_11073"/>
<feature type="repeat" description="TPR" evidence="3">
    <location>
        <begin position="342"/>
        <end position="375"/>
    </location>
</feature>
<feature type="repeat" description="TPR" evidence="3">
    <location>
        <begin position="274"/>
        <end position="307"/>
    </location>
</feature>
<dbReference type="InterPro" id="IPR013105">
    <property type="entry name" value="TPR_2"/>
</dbReference>
<keyword evidence="1" id="KW-0677">Repeat</keyword>
<sequence>MNQEERNFINDENLDEALSRFKRSLVSGRKKYFDVSEFEGIVEYLLDEGDINASEIAARQGIQIHPGAVPLQLKYAQVLLSKGKYENALNYLDLAEQLEAANPDVHLMKGSAWLILGDDRNAEKSFRRALKAGATEEDDILYHIGAAYIQAGEVEKAVSYFERALDKNPANEQALYDLGFFSDQLGNFDKSIEYYNRYLDSNPFNYSTWFNLGITYNKAGNYKKAIEAYEFSLALNDTFSQALFNIANAHANASNFNEAIERYNEFLEIDPDNDDAWCYIGECYLNLEDYFQSEFFYQKAIKLNPENDTAWFGIGLIMWVEKKYGESIVFINKALKLDNDNSEYWLTLARVYNDYNKLEKATDALKTAARLEPGNAEIWLTWVDVLLKFGETKNALRILKTGLKKNSDVLLKYRLVSLLLENKEEDRALAVLDDAMDQEFVQVNYLFDIYPKALKNKRLKKQVDNYRKKYM</sequence>
<dbReference type="PROSITE" id="PS50005">
    <property type="entry name" value="TPR"/>
    <property type="match status" value="6"/>
</dbReference>